<organism evidence="1 2">
    <name type="scientific">Dreissena polymorpha</name>
    <name type="common">Zebra mussel</name>
    <name type="synonym">Mytilus polymorpha</name>
    <dbReference type="NCBI Taxonomy" id="45954"/>
    <lineage>
        <taxon>Eukaryota</taxon>
        <taxon>Metazoa</taxon>
        <taxon>Spiralia</taxon>
        <taxon>Lophotrochozoa</taxon>
        <taxon>Mollusca</taxon>
        <taxon>Bivalvia</taxon>
        <taxon>Autobranchia</taxon>
        <taxon>Heteroconchia</taxon>
        <taxon>Euheterodonta</taxon>
        <taxon>Imparidentia</taxon>
        <taxon>Neoheterodontei</taxon>
        <taxon>Myida</taxon>
        <taxon>Dreissenoidea</taxon>
        <taxon>Dreissenidae</taxon>
        <taxon>Dreissena</taxon>
    </lineage>
</organism>
<reference evidence="1" key="2">
    <citation type="submission" date="2020-11" db="EMBL/GenBank/DDBJ databases">
        <authorList>
            <person name="McCartney M.A."/>
            <person name="Auch B."/>
            <person name="Kono T."/>
            <person name="Mallez S."/>
            <person name="Becker A."/>
            <person name="Gohl D.M."/>
            <person name="Silverstein K.A.T."/>
            <person name="Koren S."/>
            <person name="Bechman K.B."/>
            <person name="Herman A."/>
            <person name="Abrahante J.E."/>
            <person name="Garbe J."/>
        </authorList>
    </citation>
    <scope>NUCLEOTIDE SEQUENCE</scope>
    <source>
        <strain evidence="1">Duluth1</strain>
        <tissue evidence="1">Whole animal</tissue>
    </source>
</reference>
<gene>
    <name evidence="1" type="ORF">DPMN_019492</name>
</gene>
<evidence type="ECO:0000313" key="2">
    <source>
        <dbReference type="Proteomes" id="UP000828390"/>
    </source>
</evidence>
<proteinExistence type="predicted"/>
<comment type="caution">
    <text evidence="1">The sequence shown here is derived from an EMBL/GenBank/DDBJ whole genome shotgun (WGS) entry which is preliminary data.</text>
</comment>
<evidence type="ECO:0000313" key="1">
    <source>
        <dbReference type="EMBL" id="KAH3895330.1"/>
    </source>
</evidence>
<dbReference type="Proteomes" id="UP000828390">
    <property type="component" value="Unassembled WGS sequence"/>
</dbReference>
<dbReference type="AlphaFoldDB" id="A0A9D4NJC6"/>
<reference evidence="1" key="1">
    <citation type="journal article" date="2019" name="bioRxiv">
        <title>The Genome of the Zebra Mussel, Dreissena polymorpha: A Resource for Invasive Species Research.</title>
        <authorList>
            <person name="McCartney M.A."/>
            <person name="Auch B."/>
            <person name="Kono T."/>
            <person name="Mallez S."/>
            <person name="Zhang Y."/>
            <person name="Obille A."/>
            <person name="Becker A."/>
            <person name="Abrahante J.E."/>
            <person name="Garbe J."/>
            <person name="Badalamenti J.P."/>
            <person name="Herman A."/>
            <person name="Mangelson H."/>
            <person name="Liachko I."/>
            <person name="Sullivan S."/>
            <person name="Sone E.D."/>
            <person name="Koren S."/>
            <person name="Silverstein K.A.T."/>
            <person name="Beckman K.B."/>
            <person name="Gohl D.M."/>
        </authorList>
    </citation>
    <scope>NUCLEOTIDE SEQUENCE</scope>
    <source>
        <strain evidence="1">Duluth1</strain>
        <tissue evidence="1">Whole animal</tissue>
    </source>
</reference>
<keyword evidence="2" id="KW-1185">Reference proteome</keyword>
<dbReference type="EMBL" id="JAIWYP010000001">
    <property type="protein sequence ID" value="KAH3895330.1"/>
    <property type="molecule type" value="Genomic_DNA"/>
</dbReference>
<name>A0A9D4NJC6_DREPO</name>
<sequence length="52" mass="5937">MDNIVQAVSETETDYFCSSQLPVASRHNSGPPESPRIGQTVWFTMFSFKQQR</sequence>
<protein>
    <submittedName>
        <fullName evidence="1">Uncharacterized protein</fullName>
    </submittedName>
</protein>
<accession>A0A9D4NJC6</accession>